<dbReference type="InterPro" id="IPR014721">
    <property type="entry name" value="Ribsml_uS5_D2-typ_fold_subgr"/>
</dbReference>
<evidence type="ECO:0000313" key="1">
    <source>
        <dbReference type="EMBL" id="GHI66290.1"/>
    </source>
</evidence>
<name>A0ABQ3SDT0_9ACTN</name>
<dbReference type="InterPro" id="IPR020568">
    <property type="entry name" value="Ribosomal_Su5_D2-typ_SF"/>
</dbReference>
<dbReference type="GeneID" id="95592660"/>
<keyword evidence="2" id="KW-1185">Reference proteome</keyword>
<protein>
    <submittedName>
        <fullName evidence="1">Uncharacterized protein</fullName>
    </submittedName>
</protein>
<gene>
    <name evidence="1" type="ORF">Snoj_02080</name>
</gene>
<dbReference type="Proteomes" id="UP000613974">
    <property type="component" value="Unassembled WGS sequence"/>
</dbReference>
<dbReference type="Gene3D" id="3.30.230.10">
    <property type="match status" value="1"/>
</dbReference>
<comment type="caution">
    <text evidence="1">The sequence shown here is derived from an EMBL/GenBank/DDBJ whole genome shotgun (WGS) entry which is preliminary data.</text>
</comment>
<dbReference type="EMBL" id="BNEC01000003">
    <property type="protein sequence ID" value="GHI66290.1"/>
    <property type="molecule type" value="Genomic_DNA"/>
</dbReference>
<sequence>MTGLPVPVRGVSARVVENKGGCGGHYAYVVADFEPPGPGGTEILNLAREDRLPAEFLGAVRDGIELGLDGVEAAVLITDGGFYLPDARDIGYRTAGAQAARGALVAAGLRPEEEADALRWASWPGRRRPWPGDNPRAAALAEQVLESRRRSGVSIF</sequence>
<evidence type="ECO:0000313" key="2">
    <source>
        <dbReference type="Proteomes" id="UP000613974"/>
    </source>
</evidence>
<dbReference type="SUPFAM" id="SSF54211">
    <property type="entry name" value="Ribosomal protein S5 domain 2-like"/>
    <property type="match status" value="1"/>
</dbReference>
<dbReference type="RefSeq" id="WP_189743039.1">
    <property type="nucleotide sequence ID" value="NZ_BMRL01000012.1"/>
</dbReference>
<organism evidence="1 2">
    <name type="scientific">Streptomyces nojiriensis</name>
    <dbReference type="NCBI Taxonomy" id="66374"/>
    <lineage>
        <taxon>Bacteria</taxon>
        <taxon>Bacillati</taxon>
        <taxon>Actinomycetota</taxon>
        <taxon>Actinomycetes</taxon>
        <taxon>Kitasatosporales</taxon>
        <taxon>Streptomycetaceae</taxon>
        <taxon>Streptomyces</taxon>
    </lineage>
</organism>
<reference evidence="2" key="1">
    <citation type="submission" date="2023-07" db="EMBL/GenBank/DDBJ databases">
        <title>Whole genome shotgun sequence of Streptomyces nojiriensis NBRC 13794.</title>
        <authorList>
            <person name="Komaki H."/>
            <person name="Tamura T."/>
        </authorList>
    </citation>
    <scope>NUCLEOTIDE SEQUENCE [LARGE SCALE GENOMIC DNA]</scope>
    <source>
        <strain evidence="2">NBRC 13794</strain>
    </source>
</reference>
<accession>A0ABQ3SDT0</accession>
<proteinExistence type="predicted"/>